<dbReference type="PROSITE" id="PS51842">
    <property type="entry name" value="IF_ROD_2"/>
    <property type="match status" value="1"/>
</dbReference>
<dbReference type="KEGG" id="bfo:118409698"/>
<proteinExistence type="inferred from homology"/>
<dbReference type="SUPFAM" id="SSF64593">
    <property type="entry name" value="Intermediate filament protein, coiled coil region"/>
    <property type="match status" value="2"/>
</dbReference>
<dbReference type="Gene3D" id="1.20.5.500">
    <property type="entry name" value="Single helix bin"/>
    <property type="match status" value="1"/>
</dbReference>
<dbReference type="GO" id="GO:0005882">
    <property type="term" value="C:intermediate filament"/>
    <property type="evidence" value="ECO:0007669"/>
    <property type="project" value="UniProtKB-KW"/>
</dbReference>
<evidence type="ECO:0000256" key="2">
    <source>
        <dbReference type="ARBA" id="ARBA00023054"/>
    </source>
</evidence>
<accession>A0A9J7KMP2</accession>
<dbReference type="Gene3D" id="2.60.40.1260">
    <property type="entry name" value="Lamin Tail domain"/>
    <property type="match status" value="1"/>
</dbReference>
<dbReference type="GO" id="GO:0031507">
    <property type="term" value="P:heterochromatin formation"/>
    <property type="evidence" value="ECO:0000318"/>
    <property type="project" value="GO_Central"/>
</dbReference>
<reference evidence="10" key="1">
    <citation type="journal article" date="2020" name="Nat. Ecol. Evol.">
        <title>Deeply conserved synteny resolves early events in vertebrate evolution.</title>
        <authorList>
            <person name="Simakov O."/>
            <person name="Marletaz F."/>
            <person name="Yue J.X."/>
            <person name="O'Connell B."/>
            <person name="Jenkins J."/>
            <person name="Brandt A."/>
            <person name="Calef R."/>
            <person name="Tung C.H."/>
            <person name="Huang T.K."/>
            <person name="Schmutz J."/>
            <person name="Satoh N."/>
            <person name="Yu J.K."/>
            <person name="Putnam N.H."/>
            <person name="Green R.E."/>
            <person name="Rokhsar D.S."/>
        </authorList>
    </citation>
    <scope>NUCLEOTIDE SEQUENCE [LARGE SCALE GENOMIC DNA]</scope>
    <source>
        <strain evidence="10">S238N-H82</strain>
    </source>
</reference>
<protein>
    <submittedName>
        <fullName evidence="11">Lamin-B1-like isoform X1</fullName>
    </submittedName>
</protein>
<dbReference type="PANTHER" id="PTHR45721">
    <property type="entry name" value="LAMIN DM0-RELATED"/>
    <property type="match status" value="1"/>
</dbReference>
<feature type="domain" description="IF rod" evidence="9">
    <location>
        <begin position="49"/>
        <end position="404"/>
    </location>
</feature>
<feature type="compositionally biased region" description="Low complexity" evidence="7">
    <location>
        <begin position="426"/>
        <end position="439"/>
    </location>
</feature>
<reference evidence="11" key="2">
    <citation type="submission" date="2025-08" db="UniProtKB">
        <authorList>
            <consortium name="RefSeq"/>
        </authorList>
    </citation>
    <scope>IDENTIFICATION</scope>
    <source>
        <strain evidence="11">S238N-H82</strain>
        <tissue evidence="11">Testes</tissue>
    </source>
</reference>
<dbReference type="GO" id="GO:0007097">
    <property type="term" value="P:nuclear migration"/>
    <property type="evidence" value="ECO:0000318"/>
    <property type="project" value="GO_Central"/>
</dbReference>
<feature type="region of interest" description="Disordered" evidence="7">
    <location>
        <begin position="404"/>
        <end position="463"/>
    </location>
</feature>
<dbReference type="PANTHER" id="PTHR45721:SF11">
    <property type="entry name" value="LAMIN DM0-RELATED"/>
    <property type="match status" value="1"/>
</dbReference>
<keyword evidence="1 5" id="KW-0403">Intermediate filament</keyword>
<dbReference type="SUPFAM" id="SSF90257">
    <property type="entry name" value="Myosin rod fragments"/>
    <property type="match status" value="1"/>
</dbReference>
<dbReference type="Gene3D" id="1.20.5.1160">
    <property type="entry name" value="Vasodilator-stimulated phosphoprotein"/>
    <property type="match status" value="2"/>
</dbReference>
<dbReference type="InterPro" id="IPR036415">
    <property type="entry name" value="Lamin_tail_dom_sf"/>
</dbReference>
<dbReference type="Proteomes" id="UP000001554">
    <property type="component" value="Chromosome 2"/>
</dbReference>
<evidence type="ECO:0000313" key="11">
    <source>
        <dbReference type="RefSeq" id="XP_035666828.1"/>
    </source>
</evidence>
<dbReference type="Pfam" id="PF00932">
    <property type="entry name" value="LTD"/>
    <property type="match status" value="1"/>
</dbReference>
<evidence type="ECO:0000256" key="7">
    <source>
        <dbReference type="SAM" id="MobiDB-lite"/>
    </source>
</evidence>
<keyword evidence="3" id="KW-0539">Nucleus</keyword>
<dbReference type="PROSITE" id="PS51841">
    <property type="entry name" value="LTD"/>
    <property type="match status" value="1"/>
</dbReference>
<evidence type="ECO:0000259" key="9">
    <source>
        <dbReference type="PROSITE" id="PS51842"/>
    </source>
</evidence>
<dbReference type="OrthoDB" id="102442at2759"/>
<organism evidence="10 11">
    <name type="scientific">Branchiostoma floridae</name>
    <name type="common">Florida lancelet</name>
    <name type="synonym">Amphioxus</name>
    <dbReference type="NCBI Taxonomy" id="7739"/>
    <lineage>
        <taxon>Eukaryota</taxon>
        <taxon>Metazoa</taxon>
        <taxon>Chordata</taxon>
        <taxon>Cephalochordata</taxon>
        <taxon>Leptocardii</taxon>
        <taxon>Amphioxiformes</taxon>
        <taxon>Branchiostomatidae</taxon>
        <taxon>Branchiostoma</taxon>
    </lineage>
</organism>
<dbReference type="GO" id="GO:0006998">
    <property type="term" value="P:nuclear envelope organization"/>
    <property type="evidence" value="ECO:0000318"/>
    <property type="project" value="GO_Central"/>
</dbReference>
<dbReference type="InterPro" id="IPR001322">
    <property type="entry name" value="Lamin_tail_dom"/>
</dbReference>
<dbReference type="Gene3D" id="1.20.5.170">
    <property type="match status" value="1"/>
</dbReference>
<dbReference type="GeneID" id="118409698"/>
<dbReference type="GO" id="GO:0051664">
    <property type="term" value="P:nuclear pore localization"/>
    <property type="evidence" value="ECO:0000318"/>
    <property type="project" value="GO_Central"/>
</dbReference>
<dbReference type="InterPro" id="IPR018039">
    <property type="entry name" value="IF_conserved"/>
</dbReference>
<gene>
    <name evidence="11" type="primary">LOC118409698</name>
</gene>
<evidence type="ECO:0000259" key="8">
    <source>
        <dbReference type="PROSITE" id="PS51841"/>
    </source>
</evidence>
<evidence type="ECO:0000256" key="5">
    <source>
        <dbReference type="RuleBase" id="RU000685"/>
    </source>
</evidence>
<evidence type="ECO:0000256" key="6">
    <source>
        <dbReference type="SAM" id="Coils"/>
    </source>
</evidence>
<dbReference type="InterPro" id="IPR039008">
    <property type="entry name" value="IF_rod_dom"/>
</dbReference>
<feature type="coiled-coil region" evidence="6">
    <location>
        <begin position="117"/>
        <end position="228"/>
    </location>
</feature>
<comment type="subcellular location">
    <subcellularLocation>
        <location evidence="4">Nucleus lamina</location>
    </subcellularLocation>
</comment>
<dbReference type="RefSeq" id="XP_035666828.1">
    <property type="nucleotide sequence ID" value="XM_035810935.1"/>
</dbReference>
<dbReference type="OMA" id="IGQWAIK"/>
<dbReference type="GO" id="GO:0005200">
    <property type="term" value="F:structural constituent of cytoskeleton"/>
    <property type="evidence" value="ECO:0000318"/>
    <property type="project" value="GO_Central"/>
</dbReference>
<feature type="compositionally biased region" description="Low complexity" evidence="7">
    <location>
        <begin position="454"/>
        <end position="463"/>
    </location>
</feature>
<sequence>MSRRSQKLTQKTVVTETTTSSVSTPKVTKQVQEAFVTQLSPTRLTRMQEKQELQWLNDRLAQYIDRVRYLEAENSRLMVQVTSSEEITQREVTNIKSMFEQELTDARKLLDDTAKEKARVQIEAGKYRAEADELRAKLAKSEGALATAEKKRHQAESALNEKEGRLQNAIADKQRAEGELAALRLEFANLEKQLATARKQLEEETLLRVDLENKVQTLREEVEFNKQVYEQELTESRTRKEVSITEVDAGEAAFESRLQEALREMREQHELEARSMREELETMYTQKITSMKTDSERGSNALSVAREEMRESRARIDSLMSQVSGLQGQNASLEARCKELEGMMARMSEESRSSAEQYEREIRQLREEISQMMVDYQELMDIKIALDLEISAYRTLLEGEEQRLKLTPTPSPTGRTRSVVQESRKTTTVSSSSSASGRGRTSKRKRVEMESEESGSSSSGAVAVGGVSGSASAMVTQSATASGFITIDEVDLEGKFVKLQNTSAEKDMSMGGWLLKRTVGGGEEISYKFPSRYVLKAGQSVTVWATEGGGTHSPPSDLLFRGQASWGSGDDTKTLLVNDSGEEYAFRSVTKIGGCGEPSSGYSGRRKEMATRSVTRVASSGFSSTSGGTFVEVGQEELFHQQGDPASPRQRCSIM</sequence>
<name>A0A9J7KMP2_BRAFL</name>
<feature type="coiled-coil region" evidence="6">
    <location>
        <begin position="259"/>
        <end position="382"/>
    </location>
</feature>
<dbReference type="GO" id="GO:0090435">
    <property type="term" value="P:protein localization to nuclear envelope"/>
    <property type="evidence" value="ECO:0000318"/>
    <property type="project" value="GO_Central"/>
</dbReference>
<keyword evidence="2 6" id="KW-0175">Coiled coil</keyword>
<keyword evidence="10" id="KW-1185">Reference proteome</keyword>
<comment type="similarity">
    <text evidence="5">Belongs to the intermediate filament family.</text>
</comment>
<evidence type="ECO:0000256" key="1">
    <source>
        <dbReference type="ARBA" id="ARBA00022754"/>
    </source>
</evidence>
<dbReference type="AlphaFoldDB" id="A0A9J7KMP2"/>
<evidence type="ECO:0000256" key="3">
    <source>
        <dbReference type="ARBA" id="ARBA00023242"/>
    </source>
</evidence>
<dbReference type="Pfam" id="PF00038">
    <property type="entry name" value="Filament"/>
    <property type="match status" value="1"/>
</dbReference>
<dbReference type="SMART" id="SM01391">
    <property type="entry name" value="Filament"/>
    <property type="match status" value="1"/>
</dbReference>
<dbReference type="PROSITE" id="PS00226">
    <property type="entry name" value="IF_ROD_1"/>
    <property type="match status" value="1"/>
</dbReference>
<dbReference type="GO" id="GO:0005652">
    <property type="term" value="C:nuclear lamina"/>
    <property type="evidence" value="ECO:0000318"/>
    <property type="project" value="GO_Central"/>
</dbReference>
<evidence type="ECO:0000256" key="4">
    <source>
        <dbReference type="ARBA" id="ARBA00024186"/>
    </source>
</evidence>
<dbReference type="SUPFAM" id="SSF74853">
    <property type="entry name" value="Lamin A/C globular tail domain"/>
    <property type="match status" value="1"/>
</dbReference>
<feature type="domain" description="LTD" evidence="8">
    <location>
        <begin position="475"/>
        <end position="591"/>
    </location>
</feature>
<evidence type="ECO:0000313" key="10">
    <source>
        <dbReference type="Proteomes" id="UP000001554"/>
    </source>
</evidence>